<dbReference type="NCBIfam" id="TIGR02118">
    <property type="entry name" value="EthD family reductase"/>
    <property type="match status" value="1"/>
</dbReference>
<dbReference type="Gene3D" id="3.30.70.100">
    <property type="match status" value="1"/>
</dbReference>
<protein>
    <submittedName>
        <fullName evidence="2">Uncharacterized protein (TIGR02118 family)</fullName>
    </submittedName>
</protein>
<dbReference type="EMBL" id="JAUSVX010000004">
    <property type="protein sequence ID" value="MDQ0469613.1"/>
    <property type="molecule type" value="Genomic_DNA"/>
</dbReference>
<gene>
    <name evidence="2" type="ORF">QO011_002629</name>
</gene>
<evidence type="ECO:0000313" key="2">
    <source>
        <dbReference type="EMBL" id="MDQ0469613.1"/>
    </source>
</evidence>
<organism evidence="2 3">
    <name type="scientific">Labrys wisconsinensis</name>
    <dbReference type="NCBI Taxonomy" id="425677"/>
    <lineage>
        <taxon>Bacteria</taxon>
        <taxon>Pseudomonadati</taxon>
        <taxon>Pseudomonadota</taxon>
        <taxon>Alphaproteobacteria</taxon>
        <taxon>Hyphomicrobiales</taxon>
        <taxon>Xanthobacteraceae</taxon>
        <taxon>Labrys</taxon>
    </lineage>
</organism>
<sequence length="102" mass="11148">MLKVISLLKRKDETSPEAFADWLLNHHAPLARRIPGLRRYTINVLASGADRMGADAVNEMWYDSDEARLAGMGSPEGKAAGADAAANCASRFHVLTVEHPQF</sequence>
<evidence type="ECO:0000313" key="3">
    <source>
        <dbReference type="Proteomes" id="UP001242480"/>
    </source>
</evidence>
<accession>A0ABU0J5S7</accession>
<dbReference type="SUPFAM" id="SSF54909">
    <property type="entry name" value="Dimeric alpha+beta barrel"/>
    <property type="match status" value="1"/>
</dbReference>
<evidence type="ECO:0000259" key="1">
    <source>
        <dbReference type="Pfam" id="PF07110"/>
    </source>
</evidence>
<dbReference type="InterPro" id="IPR011008">
    <property type="entry name" value="Dimeric_a/b-barrel"/>
</dbReference>
<feature type="domain" description="EthD" evidence="1">
    <location>
        <begin position="11"/>
        <end position="85"/>
    </location>
</feature>
<keyword evidence="3" id="KW-1185">Reference proteome</keyword>
<dbReference type="Proteomes" id="UP001242480">
    <property type="component" value="Unassembled WGS sequence"/>
</dbReference>
<dbReference type="Pfam" id="PF07110">
    <property type="entry name" value="EthD"/>
    <property type="match status" value="1"/>
</dbReference>
<dbReference type="InterPro" id="IPR009799">
    <property type="entry name" value="EthD_dom"/>
</dbReference>
<proteinExistence type="predicted"/>
<name>A0ABU0J5S7_9HYPH</name>
<reference evidence="2 3" key="1">
    <citation type="submission" date="2023-07" db="EMBL/GenBank/DDBJ databases">
        <title>Genomic Encyclopedia of Type Strains, Phase IV (KMG-IV): sequencing the most valuable type-strain genomes for metagenomic binning, comparative biology and taxonomic classification.</title>
        <authorList>
            <person name="Goeker M."/>
        </authorList>
    </citation>
    <scope>NUCLEOTIDE SEQUENCE [LARGE SCALE GENOMIC DNA]</scope>
    <source>
        <strain evidence="2 3">DSM 19619</strain>
    </source>
</reference>
<dbReference type="RefSeq" id="WP_307272464.1">
    <property type="nucleotide sequence ID" value="NZ_JAUSVX010000004.1"/>
</dbReference>
<comment type="caution">
    <text evidence="2">The sequence shown here is derived from an EMBL/GenBank/DDBJ whole genome shotgun (WGS) entry which is preliminary data.</text>
</comment>